<sequence length="187" mass="21090">MSAAYLLSQNTDLIYGLLFMQIPLSDTGIEPNENAVQFKNLNFLRGQPHLFANMRRKASSRNEKVNSVVGDKEYIDNALANLAQAGSNMSKRLNDVESDSTYIKDELSKLYQSNYQQEHTVNRIMGFLTSVYGPNTENNIPTLNTNQNVHQIQYGRSPNDSPLIFSNVDKTSGNFQSSTSSRRSWVQ</sequence>
<reference evidence="2 3" key="1">
    <citation type="submission" date="2011-02" db="EMBL/GenBank/DDBJ databases">
        <title>The Genome Sequence of Sphaeroforma arctica JP610.</title>
        <authorList>
            <consortium name="The Broad Institute Genome Sequencing Platform"/>
            <person name="Russ C."/>
            <person name="Cuomo C."/>
            <person name="Young S.K."/>
            <person name="Zeng Q."/>
            <person name="Gargeya S."/>
            <person name="Alvarado L."/>
            <person name="Berlin A."/>
            <person name="Chapman S.B."/>
            <person name="Chen Z."/>
            <person name="Freedman E."/>
            <person name="Gellesch M."/>
            <person name="Goldberg J."/>
            <person name="Griggs A."/>
            <person name="Gujja S."/>
            <person name="Heilman E."/>
            <person name="Heiman D."/>
            <person name="Howarth C."/>
            <person name="Mehta T."/>
            <person name="Neiman D."/>
            <person name="Pearson M."/>
            <person name="Roberts A."/>
            <person name="Saif S."/>
            <person name="Shea T."/>
            <person name="Shenoy N."/>
            <person name="Sisk P."/>
            <person name="Stolte C."/>
            <person name="Sykes S."/>
            <person name="White J."/>
            <person name="Yandava C."/>
            <person name="Burger G."/>
            <person name="Gray M.W."/>
            <person name="Holland P.W.H."/>
            <person name="King N."/>
            <person name="Lang F.B.F."/>
            <person name="Roger A.J."/>
            <person name="Ruiz-Trillo I."/>
            <person name="Haas B."/>
            <person name="Nusbaum C."/>
            <person name="Birren B."/>
        </authorList>
    </citation>
    <scope>NUCLEOTIDE SEQUENCE [LARGE SCALE GENOMIC DNA]</scope>
    <source>
        <strain evidence="2 3">JP610</strain>
    </source>
</reference>
<name>A0A0L0FGB3_9EUKA</name>
<evidence type="ECO:0000313" key="2">
    <source>
        <dbReference type="EMBL" id="KNC75819.1"/>
    </source>
</evidence>
<accession>A0A0L0FGB3</accession>
<dbReference type="EMBL" id="KQ243409">
    <property type="protein sequence ID" value="KNC75819.1"/>
    <property type="molecule type" value="Genomic_DNA"/>
</dbReference>
<keyword evidence="3" id="KW-1185">Reference proteome</keyword>
<dbReference type="GeneID" id="25912166"/>
<feature type="compositionally biased region" description="Polar residues" evidence="1">
    <location>
        <begin position="168"/>
        <end position="187"/>
    </location>
</feature>
<evidence type="ECO:0000313" key="3">
    <source>
        <dbReference type="Proteomes" id="UP000054560"/>
    </source>
</evidence>
<dbReference type="Proteomes" id="UP000054560">
    <property type="component" value="Unassembled WGS sequence"/>
</dbReference>
<protein>
    <submittedName>
        <fullName evidence="2">Uncharacterized protein</fullName>
    </submittedName>
</protein>
<gene>
    <name evidence="2" type="ORF">SARC_11662</name>
</gene>
<evidence type="ECO:0000256" key="1">
    <source>
        <dbReference type="SAM" id="MobiDB-lite"/>
    </source>
</evidence>
<proteinExistence type="predicted"/>
<feature type="region of interest" description="Disordered" evidence="1">
    <location>
        <begin position="167"/>
        <end position="187"/>
    </location>
</feature>
<dbReference type="AlphaFoldDB" id="A0A0L0FGB3"/>
<dbReference type="RefSeq" id="XP_014149721.1">
    <property type="nucleotide sequence ID" value="XM_014294246.1"/>
</dbReference>
<organism evidence="2 3">
    <name type="scientific">Sphaeroforma arctica JP610</name>
    <dbReference type="NCBI Taxonomy" id="667725"/>
    <lineage>
        <taxon>Eukaryota</taxon>
        <taxon>Ichthyosporea</taxon>
        <taxon>Ichthyophonida</taxon>
        <taxon>Sphaeroforma</taxon>
    </lineage>
</organism>